<keyword evidence="1" id="KW-0472">Membrane</keyword>
<evidence type="ECO:0000313" key="3">
    <source>
        <dbReference type="Proteomes" id="UP000092498"/>
    </source>
</evidence>
<accession>A0A1B1AD81</accession>
<dbReference type="KEGG" id="cbot:ATE48_00555"/>
<feature type="transmembrane region" description="Helical" evidence="1">
    <location>
        <begin position="44"/>
        <end position="68"/>
    </location>
</feature>
<evidence type="ECO:0000256" key="1">
    <source>
        <dbReference type="SAM" id="Phobius"/>
    </source>
</evidence>
<evidence type="ECO:0000313" key="2">
    <source>
        <dbReference type="EMBL" id="ANP44517.1"/>
    </source>
</evidence>
<dbReference type="InterPro" id="IPR018274">
    <property type="entry name" value="PEP_util_AS"/>
</dbReference>
<protein>
    <recommendedName>
        <fullName evidence="4">MotA/TolQ/ExbB proton channel domain-containing protein</fullName>
    </recommendedName>
</protein>
<gene>
    <name evidence="2" type="ORF">ATE48_00555</name>
</gene>
<proteinExistence type="predicted"/>
<reference evidence="2 3" key="1">
    <citation type="submission" date="2015-11" db="EMBL/GenBank/DDBJ databases">
        <title>Whole-Genome Sequence of Candidatus Oderbacter manganicum from the National Park Lower Oder Valley, Germany.</title>
        <authorList>
            <person name="Braun B."/>
            <person name="Liere K."/>
            <person name="Szewzyk U."/>
        </authorList>
    </citation>
    <scope>NUCLEOTIDE SEQUENCE [LARGE SCALE GENOMIC DNA]</scope>
    <source>
        <strain evidence="2 3">OTSz_A_272</strain>
    </source>
</reference>
<name>A0A1B1AD81_9PROT</name>
<keyword evidence="3" id="KW-1185">Reference proteome</keyword>
<feature type="transmembrane region" description="Helical" evidence="1">
    <location>
        <begin position="12"/>
        <end position="38"/>
    </location>
</feature>
<keyword evidence="1" id="KW-1133">Transmembrane helix</keyword>
<dbReference type="RefSeq" id="WP_066766718.1">
    <property type="nucleotide sequence ID" value="NZ_CP013244.1"/>
</dbReference>
<organism evidence="2 3">
    <name type="scientific">Candidatus Viadribacter manganicus</name>
    <dbReference type="NCBI Taxonomy" id="1759059"/>
    <lineage>
        <taxon>Bacteria</taxon>
        <taxon>Pseudomonadati</taxon>
        <taxon>Pseudomonadota</taxon>
        <taxon>Alphaproteobacteria</taxon>
        <taxon>Hyphomonadales</taxon>
        <taxon>Hyphomonadaceae</taxon>
        <taxon>Candidatus Viadribacter</taxon>
    </lineage>
</organism>
<dbReference type="OrthoDB" id="7630798at2"/>
<dbReference type="Proteomes" id="UP000092498">
    <property type="component" value="Chromosome"/>
</dbReference>
<dbReference type="InParanoid" id="A0A1B1AD81"/>
<sequence length="146" mass="15747">MSEGEVVEQLIGYMSLLLLGVSIIFTVVSTYIVALNYFVGDAQFIARLGAFAFVSLILLLLLVVMLGAESTHAALIARLAEFEASGEISAAGRGALENARNGIDGLVRILLWLGMVSVFAVLGYMTFIHRWKPDIVNVALQSKRAS</sequence>
<keyword evidence="1" id="KW-0812">Transmembrane</keyword>
<evidence type="ECO:0008006" key="4">
    <source>
        <dbReference type="Google" id="ProtNLM"/>
    </source>
</evidence>
<dbReference type="EMBL" id="CP013244">
    <property type="protein sequence ID" value="ANP44517.1"/>
    <property type="molecule type" value="Genomic_DNA"/>
</dbReference>
<dbReference type="AlphaFoldDB" id="A0A1B1AD81"/>
<dbReference type="GO" id="GO:0016772">
    <property type="term" value="F:transferase activity, transferring phosphorus-containing groups"/>
    <property type="evidence" value="ECO:0007669"/>
    <property type="project" value="InterPro"/>
</dbReference>
<dbReference type="STRING" id="1759059.ATE48_00555"/>
<feature type="transmembrane region" description="Helical" evidence="1">
    <location>
        <begin position="109"/>
        <end position="128"/>
    </location>
</feature>
<dbReference type="PROSITE" id="PS00370">
    <property type="entry name" value="PEP_ENZYMES_PHOS_SITE"/>
    <property type="match status" value="1"/>
</dbReference>